<dbReference type="SUPFAM" id="SSF54593">
    <property type="entry name" value="Glyoxalase/Bleomycin resistance protein/Dihydroxybiphenyl dioxygenase"/>
    <property type="match status" value="1"/>
</dbReference>
<evidence type="ECO:0000259" key="1">
    <source>
        <dbReference type="Pfam" id="PF00903"/>
    </source>
</evidence>
<comment type="caution">
    <text evidence="2">The sequence shown here is derived from an EMBL/GenBank/DDBJ whole genome shotgun (WGS) entry which is preliminary data.</text>
</comment>
<dbReference type="PANTHER" id="PTHR36503">
    <property type="entry name" value="BLR2520 PROTEIN"/>
    <property type="match status" value="1"/>
</dbReference>
<name>A0A561DNA3_9BACI</name>
<dbReference type="PANTHER" id="PTHR36503:SF2">
    <property type="entry name" value="BLR2408 PROTEIN"/>
    <property type="match status" value="1"/>
</dbReference>
<sequence length="137" mass="15751">MIKQFWINLPVKNINQSKEFYSKLGFSVHTRADQNDQAQLVIGNTDTSIMLFPESTFKHFIRHEIADTKLASEVLLSFDAESREEVERIAELAVNAGGTLYGEPSEIQGWMYGCGFTDLDGHRWNVLYMDMERMPKN</sequence>
<keyword evidence="3" id="KW-1185">Reference proteome</keyword>
<dbReference type="AlphaFoldDB" id="A0A561DNA3"/>
<dbReference type="Proteomes" id="UP000319671">
    <property type="component" value="Unassembled WGS sequence"/>
</dbReference>
<evidence type="ECO:0000313" key="2">
    <source>
        <dbReference type="EMBL" id="TWE04847.1"/>
    </source>
</evidence>
<feature type="domain" description="Glyoxalase/fosfomycin resistance/dioxygenase" evidence="1">
    <location>
        <begin position="6"/>
        <end position="125"/>
    </location>
</feature>
<dbReference type="InterPro" id="IPR004360">
    <property type="entry name" value="Glyas_Fos-R_dOase_dom"/>
</dbReference>
<dbReference type="InterPro" id="IPR029068">
    <property type="entry name" value="Glyas_Bleomycin-R_OHBP_Dase"/>
</dbReference>
<protein>
    <recommendedName>
        <fullName evidence="1">Glyoxalase/fosfomycin resistance/dioxygenase domain-containing protein</fullName>
    </recommendedName>
</protein>
<reference evidence="2 3" key="1">
    <citation type="submission" date="2019-06" db="EMBL/GenBank/DDBJ databases">
        <title>Sorghum-associated microbial communities from plants grown in Nebraska, USA.</title>
        <authorList>
            <person name="Schachtman D."/>
        </authorList>
    </citation>
    <scope>NUCLEOTIDE SEQUENCE [LARGE SCALE GENOMIC DNA]</scope>
    <source>
        <strain evidence="2 3">2482</strain>
    </source>
</reference>
<organism evidence="2 3">
    <name type="scientific">Neobacillus bataviensis</name>
    <dbReference type="NCBI Taxonomy" id="220685"/>
    <lineage>
        <taxon>Bacteria</taxon>
        <taxon>Bacillati</taxon>
        <taxon>Bacillota</taxon>
        <taxon>Bacilli</taxon>
        <taxon>Bacillales</taxon>
        <taxon>Bacillaceae</taxon>
        <taxon>Neobacillus</taxon>
    </lineage>
</organism>
<accession>A0A561DNA3</accession>
<dbReference type="EMBL" id="VIVN01000003">
    <property type="protein sequence ID" value="TWE04847.1"/>
    <property type="molecule type" value="Genomic_DNA"/>
</dbReference>
<proteinExistence type="predicted"/>
<gene>
    <name evidence="2" type="ORF">FB550_10321</name>
</gene>
<evidence type="ECO:0000313" key="3">
    <source>
        <dbReference type="Proteomes" id="UP000319671"/>
    </source>
</evidence>
<dbReference type="Gene3D" id="3.10.180.10">
    <property type="entry name" value="2,3-Dihydroxybiphenyl 1,2-Dioxygenase, domain 1"/>
    <property type="match status" value="1"/>
</dbReference>
<dbReference type="RefSeq" id="WP_144563284.1">
    <property type="nucleotide sequence ID" value="NZ_VIVN01000003.1"/>
</dbReference>
<dbReference type="Pfam" id="PF00903">
    <property type="entry name" value="Glyoxalase"/>
    <property type="match status" value="1"/>
</dbReference>